<sequence>MGVVGCLAVRVQFPQVERRMDGVIIAYVVERAALDAILEIDLGKCLSRVRVQ</sequence>
<organism evidence="1 2">
    <name type="scientific">Phaeosphaeria nodorum (strain SN15 / ATCC MYA-4574 / FGSC 10173)</name>
    <name type="common">Glume blotch fungus</name>
    <name type="synonym">Parastagonospora nodorum</name>
    <dbReference type="NCBI Taxonomy" id="321614"/>
    <lineage>
        <taxon>Eukaryota</taxon>
        <taxon>Fungi</taxon>
        <taxon>Dikarya</taxon>
        <taxon>Ascomycota</taxon>
        <taxon>Pezizomycotina</taxon>
        <taxon>Dothideomycetes</taxon>
        <taxon>Pleosporomycetidae</taxon>
        <taxon>Pleosporales</taxon>
        <taxon>Pleosporineae</taxon>
        <taxon>Phaeosphaeriaceae</taxon>
        <taxon>Parastagonospora</taxon>
    </lineage>
</organism>
<protein>
    <submittedName>
        <fullName evidence="1">Uncharacterized protein</fullName>
    </submittedName>
</protein>
<dbReference type="Proteomes" id="UP000663193">
    <property type="component" value="Chromosome 4"/>
</dbReference>
<dbReference type="VEuPathDB" id="FungiDB:JI435_305530"/>
<reference evidence="2" key="1">
    <citation type="journal article" date="2021" name="BMC Genomics">
        <title>Chromosome-level genome assembly and manually-curated proteome of model necrotroph Parastagonospora nodorum Sn15 reveals a genome-wide trove of candidate effector homologs, and redundancy of virulence-related functions within an accessory chromosome.</title>
        <authorList>
            <person name="Bertazzoni S."/>
            <person name="Jones D.A.B."/>
            <person name="Phan H.T."/>
            <person name="Tan K.-C."/>
            <person name="Hane J.K."/>
        </authorList>
    </citation>
    <scope>NUCLEOTIDE SEQUENCE [LARGE SCALE GENOMIC DNA]</scope>
    <source>
        <strain evidence="2">SN15 / ATCC MYA-4574 / FGSC 10173)</strain>
    </source>
</reference>
<evidence type="ECO:0000313" key="1">
    <source>
        <dbReference type="EMBL" id="QRC94558.1"/>
    </source>
</evidence>
<keyword evidence="2" id="KW-1185">Reference proteome</keyword>
<evidence type="ECO:0000313" key="2">
    <source>
        <dbReference type="Proteomes" id="UP000663193"/>
    </source>
</evidence>
<proteinExistence type="predicted"/>
<accession>A0A7U2HXR0</accession>
<gene>
    <name evidence="1" type="ORF">JI435_305530</name>
</gene>
<dbReference type="AlphaFoldDB" id="A0A7U2HXR0"/>
<name>A0A7U2HXR0_PHANO</name>
<dbReference type="EMBL" id="CP069026">
    <property type="protein sequence ID" value="QRC94558.1"/>
    <property type="molecule type" value="Genomic_DNA"/>
</dbReference>